<dbReference type="PROSITE" id="PS51679">
    <property type="entry name" value="SAM_MT_C5"/>
    <property type="match status" value="1"/>
</dbReference>
<dbReference type="EMBL" id="CP031166">
    <property type="protein sequence ID" value="AXV10070.1"/>
    <property type="molecule type" value="Genomic_DNA"/>
</dbReference>
<proteinExistence type="inferred from homology"/>
<keyword evidence="4 6" id="KW-0949">S-adenosyl-L-methionine</keyword>
<dbReference type="InterPro" id="IPR050750">
    <property type="entry name" value="C5-MTase"/>
</dbReference>
<keyword evidence="9" id="KW-1185">Reference proteome</keyword>
<dbReference type="GO" id="GO:0003886">
    <property type="term" value="F:DNA (cytosine-5-)-methyltransferase activity"/>
    <property type="evidence" value="ECO:0007669"/>
    <property type="project" value="UniProtKB-EC"/>
</dbReference>
<evidence type="ECO:0000256" key="2">
    <source>
        <dbReference type="ARBA" id="ARBA00022603"/>
    </source>
</evidence>
<evidence type="ECO:0000256" key="6">
    <source>
        <dbReference type="PROSITE-ProRule" id="PRU01016"/>
    </source>
</evidence>
<reference evidence="8 9" key="1">
    <citation type="submission" date="2018-09" db="EMBL/GenBank/DDBJ databases">
        <title>Complete genome sequence of Euzebya sp. DY32-46 isolated from seawater of Pacific Ocean.</title>
        <authorList>
            <person name="Xu L."/>
            <person name="Wu Y.-H."/>
            <person name="Xu X.-W."/>
        </authorList>
    </citation>
    <scope>NUCLEOTIDE SEQUENCE [LARGE SCALE GENOMIC DNA]</scope>
    <source>
        <strain evidence="8 9">DY32-46</strain>
        <plasmid evidence="9">pedy32-46i</plasmid>
    </source>
</reference>
<dbReference type="InterPro" id="IPR001525">
    <property type="entry name" value="C5_MeTfrase"/>
</dbReference>
<dbReference type="GO" id="GO:0032259">
    <property type="term" value="P:methylation"/>
    <property type="evidence" value="ECO:0007669"/>
    <property type="project" value="UniProtKB-KW"/>
</dbReference>
<keyword evidence="2 6" id="KW-0489">Methyltransferase</keyword>
<evidence type="ECO:0000256" key="4">
    <source>
        <dbReference type="ARBA" id="ARBA00022691"/>
    </source>
</evidence>
<feature type="compositionally biased region" description="Basic and acidic residues" evidence="7">
    <location>
        <begin position="165"/>
        <end position="179"/>
    </location>
</feature>
<accession>A0A346Y6H3</accession>
<dbReference type="Pfam" id="PF00145">
    <property type="entry name" value="DNA_methylase"/>
    <property type="match status" value="1"/>
</dbReference>
<keyword evidence="5" id="KW-0680">Restriction system</keyword>
<dbReference type="EC" id="2.1.1.37" evidence="1"/>
<dbReference type="REBASE" id="261390">
    <property type="entry name" value="M.Esp3246ORFHP"/>
</dbReference>
<feature type="region of interest" description="Disordered" evidence="7">
    <location>
        <begin position="151"/>
        <end position="245"/>
    </location>
</feature>
<dbReference type="Gene3D" id="3.40.50.150">
    <property type="entry name" value="Vaccinia Virus protein VP39"/>
    <property type="match status" value="2"/>
</dbReference>
<evidence type="ECO:0000256" key="3">
    <source>
        <dbReference type="ARBA" id="ARBA00022679"/>
    </source>
</evidence>
<evidence type="ECO:0000256" key="7">
    <source>
        <dbReference type="SAM" id="MobiDB-lite"/>
    </source>
</evidence>
<dbReference type="InterPro" id="IPR029063">
    <property type="entry name" value="SAM-dependent_MTases_sf"/>
</dbReference>
<keyword evidence="3 6" id="KW-0808">Transferase</keyword>
<dbReference type="KEGG" id="euz:DVS28_b0300"/>
<dbReference type="SUPFAM" id="SSF53335">
    <property type="entry name" value="S-adenosyl-L-methionine-dependent methyltransferases"/>
    <property type="match status" value="2"/>
</dbReference>
<evidence type="ECO:0000313" key="9">
    <source>
        <dbReference type="Proteomes" id="UP000264006"/>
    </source>
</evidence>
<dbReference type="PANTHER" id="PTHR46098:SF1">
    <property type="entry name" value="TRNA (CYTOSINE(38)-C(5))-METHYLTRANSFERASE"/>
    <property type="match status" value="1"/>
</dbReference>
<feature type="active site" evidence="6">
    <location>
        <position position="77"/>
    </location>
</feature>
<sequence>MPHPKPHIGSMFSGHGGLDIAAAATTGGRVVWHAENDPAAALLLDRRFPDVPNVGDVAAVDWSTVAPVDVLCAGFPCQDVSAAGSRAGITDGERSGLWTEVVTAISALRPGLVLLENVTGLYFAEGTIHGPDDPLRCVCGFAAGPGGLDLEAAARPPARPRPVHCRPETDAGRTGETVRWHHRPDRHGPVAVDHRRRTPHPDAHPTAAPADQDRRTGRPGTRPRQHTGGDAASHQPHPRTGPARTELDCPCCGRRMGGTANKPVRAGGLGVVLWSLAQIGYDTQWCDLPASTVGAAHHRDRWFLLAHPAGRPPAPLAGHLTVPPAATGDLLPTPRATEGPKGSPNQHGSSGDLMLTSAVLQRIPAAATADGHVDLTGTHPTLEDALALATPGGTHQTLTVSTAAHTGGANLFGDAGWHDPTRAATGMPVRDWGPYTDAIARWASVTGTTPPHPAEPRRQGPRLSVPFTEWLMGLPAGWVTGIDGISRNDRLRLLGNGVVPAQAAAAYLTLAQRAHADHTDHTGRAAA</sequence>
<feature type="region of interest" description="Disordered" evidence="7">
    <location>
        <begin position="325"/>
        <end position="351"/>
    </location>
</feature>
<organism evidence="8 9">
    <name type="scientific">Euzebya pacifica</name>
    <dbReference type="NCBI Taxonomy" id="1608957"/>
    <lineage>
        <taxon>Bacteria</taxon>
        <taxon>Bacillati</taxon>
        <taxon>Actinomycetota</taxon>
        <taxon>Nitriliruptoria</taxon>
        <taxon>Euzebyales</taxon>
    </lineage>
</organism>
<gene>
    <name evidence="8" type="ORF">DVS28_b0300</name>
</gene>
<keyword evidence="8" id="KW-0614">Plasmid</keyword>
<dbReference type="AlphaFoldDB" id="A0A346Y6H3"/>
<protein>
    <recommendedName>
        <fullName evidence="1">DNA (cytosine-5-)-methyltransferase</fullName>
        <ecNumber evidence="1">2.1.1.37</ecNumber>
    </recommendedName>
</protein>
<dbReference type="Proteomes" id="UP000264006">
    <property type="component" value="Plasmid pEDY32-46I"/>
</dbReference>
<evidence type="ECO:0000256" key="1">
    <source>
        <dbReference type="ARBA" id="ARBA00011975"/>
    </source>
</evidence>
<dbReference type="GO" id="GO:0009307">
    <property type="term" value="P:DNA restriction-modification system"/>
    <property type="evidence" value="ECO:0007669"/>
    <property type="project" value="UniProtKB-KW"/>
</dbReference>
<comment type="similarity">
    <text evidence="6">Belongs to the class I-like SAM-binding methyltransferase superfamily. C5-methyltransferase family.</text>
</comment>
<name>A0A346Y6H3_9ACTN</name>
<dbReference type="PANTHER" id="PTHR46098">
    <property type="entry name" value="TRNA (CYTOSINE(38)-C(5))-METHYLTRANSFERASE"/>
    <property type="match status" value="1"/>
</dbReference>
<geneLocation type="plasmid" evidence="9">
    <name>pedy32-46i</name>
</geneLocation>
<evidence type="ECO:0000313" key="8">
    <source>
        <dbReference type="EMBL" id="AXV10070.1"/>
    </source>
</evidence>
<evidence type="ECO:0000256" key="5">
    <source>
        <dbReference type="ARBA" id="ARBA00022747"/>
    </source>
</evidence>